<evidence type="ECO:0000313" key="3">
    <source>
        <dbReference type="Proteomes" id="UP000487268"/>
    </source>
</evidence>
<organism evidence="2 3">
    <name type="scientific">Actinomadura macrotermitis</name>
    <dbReference type="NCBI Taxonomy" id="2585200"/>
    <lineage>
        <taxon>Bacteria</taxon>
        <taxon>Bacillati</taxon>
        <taxon>Actinomycetota</taxon>
        <taxon>Actinomycetes</taxon>
        <taxon>Streptosporangiales</taxon>
        <taxon>Thermomonosporaceae</taxon>
        <taxon>Actinomadura</taxon>
    </lineage>
</organism>
<protein>
    <recommendedName>
        <fullName evidence="4">Peptidase inhibitor family I36</fullName>
    </recommendedName>
</protein>
<dbReference type="Proteomes" id="UP000487268">
    <property type="component" value="Unassembled WGS sequence"/>
</dbReference>
<evidence type="ECO:0000256" key="1">
    <source>
        <dbReference type="SAM" id="SignalP"/>
    </source>
</evidence>
<dbReference type="Pfam" id="PF03995">
    <property type="entry name" value="Inhibitor_I36"/>
    <property type="match status" value="1"/>
</dbReference>
<feature type="signal peptide" evidence="1">
    <location>
        <begin position="1"/>
        <end position="28"/>
    </location>
</feature>
<evidence type="ECO:0000313" key="2">
    <source>
        <dbReference type="EMBL" id="MQY09687.1"/>
    </source>
</evidence>
<comment type="caution">
    <text evidence="2">The sequence shown here is derived from an EMBL/GenBank/DDBJ whole genome shotgun (WGS) entry which is preliminary data.</text>
</comment>
<dbReference type="OrthoDB" id="3693623at2"/>
<keyword evidence="3" id="KW-1185">Reference proteome</keyword>
<keyword evidence="1" id="KW-0732">Signal</keyword>
<dbReference type="AlphaFoldDB" id="A0A7K0C897"/>
<dbReference type="EMBL" id="WEGH01000007">
    <property type="protein sequence ID" value="MQY09687.1"/>
    <property type="molecule type" value="Genomic_DNA"/>
</dbReference>
<sequence>MPVYRSVSRPRFTAAAIALAWAVTIVPAAPAGATRPTGPGSCPDGSVCFWSGGAFAGEMVAVPKPSSPGCGPTPARPARSVVNHDNQFRSFYTGGGCKGDVITIAPGGSFTAPGVYIHSWK</sequence>
<evidence type="ECO:0008006" key="4">
    <source>
        <dbReference type="Google" id="ProtNLM"/>
    </source>
</evidence>
<dbReference type="RefSeq" id="WP_153541888.1">
    <property type="nucleotide sequence ID" value="NZ_WEGH01000007.1"/>
</dbReference>
<accession>A0A7K0C897</accession>
<reference evidence="2 3" key="1">
    <citation type="submission" date="2019-10" db="EMBL/GenBank/DDBJ databases">
        <title>Actinomadura rubteroloni sp. nov. and Actinomadura macrotermitis sp. nov., isolated from the gut of fungus growing-termite Macrotermes natalensis.</title>
        <authorList>
            <person name="Benndorf R."/>
            <person name="Martin K."/>
            <person name="Kuefner M."/>
            <person name="De Beer W."/>
            <person name="Kaster A.-K."/>
            <person name="Vollmers J."/>
            <person name="Poulsen M."/>
            <person name="Beemelmanns C."/>
        </authorList>
    </citation>
    <scope>NUCLEOTIDE SEQUENCE [LARGE SCALE GENOMIC DNA]</scope>
    <source>
        <strain evidence="2 3">RB68</strain>
    </source>
</reference>
<gene>
    <name evidence="2" type="ORF">ACRB68_78160</name>
</gene>
<name>A0A7K0C897_9ACTN</name>
<feature type="chain" id="PRO_5029657944" description="Peptidase inhibitor family I36" evidence="1">
    <location>
        <begin position="29"/>
        <end position="121"/>
    </location>
</feature>
<proteinExistence type="predicted"/>